<dbReference type="AlphaFoldDB" id="A0A2A9N6P7"/>
<name>A0A2A9N6P7_9AGAR</name>
<evidence type="ECO:0000256" key="1">
    <source>
        <dbReference type="SAM" id="MobiDB-lite"/>
    </source>
</evidence>
<sequence length="150" mass="16374">MVKVSQNITFNQDDEPCKIEVMTVLLGSCVEGETTTSNLQPQQERLTIRIPARTQPNEETTEPAAPPAPTPEMVPTTADGTTHPVRSTRNQVDYCIANNPNVRKDAKGNNCTSLAIDDVINELIKTALLTGEGANPKTVKEALECEDREK</sequence>
<keyword evidence="3" id="KW-1185">Reference proteome</keyword>
<evidence type="ECO:0000313" key="3">
    <source>
        <dbReference type="Proteomes" id="UP000242287"/>
    </source>
</evidence>
<evidence type="ECO:0000313" key="2">
    <source>
        <dbReference type="EMBL" id="PFH44858.1"/>
    </source>
</evidence>
<protein>
    <submittedName>
        <fullName evidence="2">Uncharacterized protein</fullName>
    </submittedName>
</protein>
<gene>
    <name evidence="2" type="ORF">AMATHDRAFT_51870</name>
</gene>
<organism evidence="2 3">
    <name type="scientific">Amanita thiersii Skay4041</name>
    <dbReference type="NCBI Taxonomy" id="703135"/>
    <lineage>
        <taxon>Eukaryota</taxon>
        <taxon>Fungi</taxon>
        <taxon>Dikarya</taxon>
        <taxon>Basidiomycota</taxon>
        <taxon>Agaricomycotina</taxon>
        <taxon>Agaricomycetes</taxon>
        <taxon>Agaricomycetidae</taxon>
        <taxon>Agaricales</taxon>
        <taxon>Pluteineae</taxon>
        <taxon>Amanitaceae</taxon>
        <taxon>Amanita</taxon>
    </lineage>
</organism>
<accession>A0A2A9N6P7</accession>
<dbReference type="EMBL" id="KZ302768">
    <property type="protein sequence ID" value="PFH44858.1"/>
    <property type="molecule type" value="Genomic_DNA"/>
</dbReference>
<feature type="region of interest" description="Disordered" evidence="1">
    <location>
        <begin position="50"/>
        <end position="89"/>
    </location>
</feature>
<reference evidence="2 3" key="1">
    <citation type="submission" date="2014-02" db="EMBL/GenBank/DDBJ databases">
        <title>Transposable element dynamics among asymbiotic and ectomycorrhizal Amanita fungi.</title>
        <authorList>
            <consortium name="DOE Joint Genome Institute"/>
            <person name="Hess J."/>
            <person name="Skrede I."/>
            <person name="Wolfe B."/>
            <person name="LaButti K."/>
            <person name="Ohm R.A."/>
            <person name="Grigoriev I.V."/>
            <person name="Pringle A."/>
        </authorList>
    </citation>
    <scope>NUCLEOTIDE SEQUENCE [LARGE SCALE GENOMIC DNA]</scope>
    <source>
        <strain evidence="2 3">SKay4041</strain>
    </source>
</reference>
<dbReference type="Proteomes" id="UP000242287">
    <property type="component" value="Unassembled WGS sequence"/>
</dbReference>
<proteinExistence type="predicted"/>